<evidence type="ECO:0000313" key="1">
    <source>
        <dbReference type="EMBL" id="SDG88999.1"/>
    </source>
</evidence>
<gene>
    <name evidence="1" type="ORF">SAMN05216605_103435</name>
</gene>
<dbReference type="Proteomes" id="UP000182894">
    <property type="component" value="Unassembled WGS sequence"/>
</dbReference>
<organism evidence="1 2">
    <name type="scientific">Pseudomonas abietaniphila</name>
    <dbReference type="NCBI Taxonomy" id="89065"/>
    <lineage>
        <taxon>Bacteria</taxon>
        <taxon>Pseudomonadati</taxon>
        <taxon>Pseudomonadota</taxon>
        <taxon>Gammaproteobacteria</taxon>
        <taxon>Pseudomonadales</taxon>
        <taxon>Pseudomonadaceae</taxon>
        <taxon>Pseudomonas</taxon>
    </lineage>
</organism>
<protein>
    <submittedName>
        <fullName evidence="1">Uncharacterized protein</fullName>
    </submittedName>
</protein>
<accession>A0A1G7XXT4</accession>
<keyword evidence="2" id="KW-1185">Reference proteome</keyword>
<dbReference type="AlphaFoldDB" id="A0A1G7XXT4"/>
<reference evidence="2" key="1">
    <citation type="submission" date="2016-10" db="EMBL/GenBank/DDBJ databases">
        <authorList>
            <person name="Varghese N."/>
            <person name="Submissions S."/>
        </authorList>
    </citation>
    <scope>NUCLEOTIDE SEQUENCE [LARGE SCALE GENOMIC DNA]</scope>
    <source>
        <strain evidence="2">ATCC 700689</strain>
    </source>
</reference>
<dbReference type="EMBL" id="FNCO01000003">
    <property type="protein sequence ID" value="SDG88999.1"/>
    <property type="molecule type" value="Genomic_DNA"/>
</dbReference>
<proteinExistence type="predicted"/>
<name>A0A1G7XXT4_9PSED</name>
<evidence type="ECO:0000313" key="2">
    <source>
        <dbReference type="Proteomes" id="UP000182894"/>
    </source>
</evidence>
<sequence>MVVGSMREKDLAGENARLVAENEALIAEVKILQGKLALLTAHNSLAQGMRGEWLVSESINGTITTHNAGHDILTAGGLLKLEIKYSALNVAVRRLGSGGSPTLRWAWSKPMGESSKKTYDRLILVGDKDPRFLDQYQDKASPYVFFDVPFDEIVPLTVQTNGGKYRSIQLTTNPRTAKSSASSLFTKYQVSIDELNARYGL</sequence>